<accession>A0A5B0PHT5</accession>
<evidence type="ECO:0000313" key="1">
    <source>
        <dbReference type="EMBL" id="KAA1101177.1"/>
    </source>
</evidence>
<comment type="caution">
    <text evidence="1">The sequence shown here is derived from an EMBL/GenBank/DDBJ whole genome shotgun (WGS) entry which is preliminary data.</text>
</comment>
<protein>
    <submittedName>
        <fullName evidence="1">Uncharacterized protein</fullName>
    </submittedName>
</protein>
<dbReference type="Proteomes" id="UP000324748">
    <property type="component" value="Unassembled WGS sequence"/>
</dbReference>
<proteinExistence type="predicted"/>
<reference evidence="1 2" key="1">
    <citation type="submission" date="2019-05" db="EMBL/GenBank/DDBJ databases">
        <title>Emergence of the Ug99 lineage of the wheat stem rust pathogen through somatic hybridization.</title>
        <authorList>
            <person name="Li F."/>
            <person name="Upadhyaya N.M."/>
            <person name="Sperschneider J."/>
            <person name="Matny O."/>
            <person name="Nguyen-Phuc H."/>
            <person name="Mago R."/>
            <person name="Raley C."/>
            <person name="Miller M.E."/>
            <person name="Silverstein K.A.T."/>
            <person name="Henningsen E."/>
            <person name="Hirsch C.D."/>
            <person name="Visser B."/>
            <person name="Pretorius Z.A."/>
            <person name="Steffenson B.J."/>
            <person name="Schwessinger B."/>
            <person name="Dodds P.N."/>
            <person name="Figueroa M."/>
        </authorList>
    </citation>
    <scope>NUCLEOTIDE SEQUENCE [LARGE SCALE GENOMIC DNA]</scope>
    <source>
        <strain evidence="1">21-0</strain>
    </source>
</reference>
<sequence length="126" mass="13719">MGPRGNVRVSLTVTQPSSDALEHLTSDPTVSFGAIPALRMLQSLQRLMTRSEDDGADIGVLWLPLWSVGGTLTTTKALPGCLDPLDDGIIRWWSGGLRPPGQEDMTKRPQTTGPTGWFNLALEEKY</sequence>
<gene>
    <name evidence="1" type="ORF">PGT21_010014</name>
</gene>
<dbReference type="EMBL" id="VSWC01000053">
    <property type="protein sequence ID" value="KAA1101177.1"/>
    <property type="molecule type" value="Genomic_DNA"/>
</dbReference>
<organism evidence="1 2">
    <name type="scientific">Puccinia graminis f. sp. tritici</name>
    <dbReference type="NCBI Taxonomy" id="56615"/>
    <lineage>
        <taxon>Eukaryota</taxon>
        <taxon>Fungi</taxon>
        <taxon>Dikarya</taxon>
        <taxon>Basidiomycota</taxon>
        <taxon>Pucciniomycotina</taxon>
        <taxon>Pucciniomycetes</taxon>
        <taxon>Pucciniales</taxon>
        <taxon>Pucciniaceae</taxon>
        <taxon>Puccinia</taxon>
    </lineage>
</organism>
<keyword evidence="2" id="KW-1185">Reference proteome</keyword>
<evidence type="ECO:0000313" key="2">
    <source>
        <dbReference type="Proteomes" id="UP000324748"/>
    </source>
</evidence>
<dbReference type="AlphaFoldDB" id="A0A5B0PHT5"/>
<name>A0A5B0PHT5_PUCGR</name>